<dbReference type="PANTHER" id="PTHR11956">
    <property type="entry name" value="ARGINYL-TRNA SYNTHETASE"/>
    <property type="match status" value="1"/>
</dbReference>
<protein>
    <recommendedName>
        <fullName evidence="8">Arginine--tRNA ligase</fullName>
        <ecNumber evidence="8">6.1.1.19</ecNumber>
    </recommendedName>
    <alternativeName>
        <fullName evidence="8">Arginyl-tRNA synthetase</fullName>
        <shortName evidence="8">ArgRS</shortName>
    </alternativeName>
</protein>
<dbReference type="SUPFAM" id="SSF55190">
    <property type="entry name" value="Arginyl-tRNA synthetase (ArgRS), N-terminal 'additional' domain"/>
    <property type="match status" value="1"/>
</dbReference>
<keyword evidence="3 8" id="KW-0547">Nucleotide-binding</keyword>
<feature type="domain" description="Arginyl tRNA synthetase N-terminal" evidence="11">
    <location>
        <begin position="1"/>
        <end position="84"/>
    </location>
</feature>
<comment type="subcellular location">
    <subcellularLocation>
        <location evidence="8">Cytoplasm</location>
    </subcellularLocation>
</comment>
<dbReference type="Gene3D" id="3.30.1360.70">
    <property type="entry name" value="Arginyl tRNA synthetase N-terminal domain"/>
    <property type="match status" value="1"/>
</dbReference>
<organism evidence="12">
    <name type="scientific">uncultured Truepera sp</name>
    <dbReference type="NCBI Taxonomy" id="543023"/>
    <lineage>
        <taxon>Bacteria</taxon>
        <taxon>Thermotogati</taxon>
        <taxon>Deinococcota</taxon>
        <taxon>Deinococci</taxon>
        <taxon>Trueperales</taxon>
        <taxon>Trueperaceae</taxon>
        <taxon>Truepera</taxon>
        <taxon>environmental samples</taxon>
    </lineage>
</organism>
<dbReference type="Pfam" id="PF05746">
    <property type="entry name" value="DALR_1"/>
    <property type="match status" value="1"/>
</dbReference>
<keyword evidence="8" id="KW-0963">Cytoplasm</keyword>
<dbReference type="InterPro" id="IPR008909">
    <property type="entry name" value="DALR_anticod-bd"/>
</dbReference>
<keyword evidence="2 8" id="KW-0436">Ligase</keyword>
<proteinExistence type="inferred from homology"/>
<comment type="subunit">
    <text evidence="8">Monomer.</text>
</comment>
<dbReference type="CDD" id="cd07956">
    <property type="entry name" value="Anticodon_Ia_Arg"/>
    <property type="match status" value="1"/>
</dbReference>
<evidence type="ECO:0000256" key="5">
    <source>
        <dbReference type="ARBA" id="ARBA00022917"/>
    </source>
</evidence>
<comment type="caution">
    <text evidence="8">Lacks conserved residue(s) required for the propagation of feature annotation.</text>
</comment>
<dbReference type="PANTHER" id="PTHR11956:SF5">
    <property type="entry name" value="ARGININE--TRNA LIGASE, CYTOPLASMIC"/>
    <property type="match status" value="1"/>
</dbReference>
<dbReference type="AlphaFoldDB" id="A0A6J4VA24"/>
<name>A0A6J4VA24_9DEIN</name>
<gene>
    <name evidence="8" type="primary">argS</name>
    <name evidence="12" type="ORF">AVDCRST_MAG86-1827</name>
</gene>
<dbReference type="InterPro" id="IPR036695">
    <property type="entry name" value="Arg-tRNA-synth_N_sf"/>
</dbReference>
<reference evidence="12" key="1">
    <citation type="submission" date="2020-02" db="EMBL/GenBank/DDBJ databases">
        <authorList>
            <person name="Meier V. D."/>
        </authorList>
    </citation>
    <scope>NUCLEOTIDE SEQUENCE</scope>
    <source>
        <strain evidence="12">AVDCRST_MAG86</strain>
    </source>
</reference>
<evidence type="ECO:0000259" key="10">
    <source>
        <dbReference type="SMART" id="SM00836"/>
    </source>
</evidence>
<dbReference type="GO" id="GO:0005524">
    <property type="term" value="F:ATP binding"/>
    <property type="evidence" value="ECO:0007669"/>
    <property type="project" value="UniProtKB-UniRule"/>
</dbReference>
<evidence type="ECO:0000256" key="8">
    <source>
        <dbReference type="HAMAP-Rule" id="MF_00123"/>
    </source>
</evidence>
<accession>A0A6J4VA24</accession>
<keyword evidence="5 8" id="KW-0648">Protein biosynthesis</keyword>
<evidence type="ECO:0000256" key="7">
    <source>
        <dbReference type="ARBA" id="ARBA00049339"/>
    </source>
</evidence>
<evidence type="ECO:0000256" key="4">
    <source>
        <dbReference type="ARBA" id="ARBA00022840"/>
    </source>
</evidence>
<dbReference type="NCBIfam" id="NF002447">
    <property type="entry name" value="PRK01611.3-4"/>
    <property type="match status" value="1"/>
</dbReference>
<dbReference type="SMART" id="SM00836">
    <property type="entry name" value="DALR_1"/>
    <property type="match status" value="1"/>
</dbReference>
<dbReference type="PRINTS" id="PR01038">
    <property type="entry name" value="TRNASYNTHARG"/>
</dbReference>
<feature type="domain" description="DALR anticodon binding" evidence="10">
    <location>
        <begin position="483"/>
        <end position="607"/>
    </location>
</feature>
<dbReference type="Gene3D" id="1.10.730.10">
    <property type="entry name" value="Isoleucyl-tRNA Synthetase, Domain 1"/>
    <property type="match status" value="1"/>
</dbReference>
<keyword evidence="4 8" id="KW-0067">ATP-binding</keyword>
<evidence type="ECO:0000256" key="1">
    <source>
        <dbReference type="ARBA" id="ARBA00005594"/>
    </source>
</evidence>
<evidence type="ECO:0000259" key="11">
    <source>
        <dbReference type="SMART" id="SM01016"/>
    </source>
</evidence>
<dbReference type="SMART" id="SM01016">
    <property type="entry name" value="Arg_tRNA_synt_N"/>
    <property type="match status" value="1"/>
</dbReference>
<comment type="similarity">
    <text evidence="1 8 9">Belongs to the class-I aminoacyl-tRNA synthetase family.</text>
</comment>
<dbReference type="EMBL" id="CADCWP010000141">
    <property type="protein sequence ID" value="CAA9572696.1"/>
    <property type="molecule type" value="Genomic_DNA"/>
</dbReference>
<dbReference type="SUPFAM" id="SSF52374">
    <property type="entry name" value="Nucleotidylyl transferase"/>
    <property type="match status" value="1"/>
</dbReference>
<dbReference type="HAMAP" id="MF_00123">
    <property type="entry name" value="Arg_tRNA_synth"/>
    <property type="match status" value="1"/>
</dbReference>
<evidence type="ECO:0000313" key="12">
    <source>
        <dbReference type="EMBL" id="CAA9572696.1"/>
    </source>
</evidence>
<dbReference type="SUPFAM" id="SSF47323">
    <property type="entry name" value="Anticodon-binding domain of a subclass of class I aminoacyl-tRNA synthetases"/>
    <property type="match status" value="1"/>
</dbReference>
<evidence type="ECO:0000256" key="6">
    <source>
        <dbReference type="ARBA" id="ARBA00023146"/>
    </source>
</evidence>
<evidence type="ECO:0000256" key="2">
    <source>
        <dbReference type="ARBA" id="ARBA00022598"/>
    </source>
</evidence>
<comment type="catalytic activity">
    <reaction evidence="7 8">
        <text>tRNA(Arg) + L-arginine + ATP = L-arginyl-tRNA(Arg) + AMP + diphosphate</text>
        <dbReference type="Rhea" id="RHEA:20301"/>
        <dbReference type="Rhea" id="RHEA-COMP:9658"/>
        <dbReference type="Rhea" id="RHEA-COMP:9673"/>
        <dbReference type="ChEBI" id="CHEBI:30616"/>
        <dbReference type="ChEBI" id="CHEBI:32682"/>
        <dbReference type="ChEBI" id="CHEBI:33019"/>
        <dbReference type="ChEBI" id="CHEBI:78442"/>
        <dbReference type="ChEBI" id="CHEBI:78513"/>
        <dbReference type="ChEBI" id="CHEBI:456215"/>
        <dbReference type="EC" id="6.1.1.19"/>
    </reaction>
</comment>
<dbReference type="InterPro" id="IPR009080">
    <property type="entry name" value="tRNAsynth_Ia_anticodon-bd"/>
</dbReference>
<dbReference type="Pfam" id="PF03485">
    <property type="entry name" value="Arg_tRNA_synt_N"/>
    <property type="match status" value="1"/>
</dbReference>
<dbReference type="InterPro" id="IPR014729">
    <property type="entry name" value="Rossmann-like_a/b/a_fold"/>
</dbReference>
<dbReference type="Gene3D" id="3.40.50.620">
    <property type="entry name" value="HUPs"/>
    <property type="match status" value="1"/>
</dbReference>
<keyword evidence="6 8" id="KW-0030">Aminoacyl-tRNA synthetase</keyword>
<dbReference type="Pfam" id="PF00750">
    <property type="entry name" value="tRNA-synt_1d"/>
    <property type="match status" value="2"/>
</dbReference>
<dbReference type="GO" id="GO:0004814">
    <property type="term" value="F:arginine-tRNA ligase activity"/>
    <property type="evidence" value="ECO:0007669"/>
    <property type="project" value="UniProtKB-UniRule"/>
</dbReference>
<evidence type="ECO:0000256" key="3">
    <source>
        <dbReference type="ARBA" id="ARBA00022741"/>
    </source>
</evidence>
<evidence type="ECO:0000256" key="9">
    <source>
        <dbReference type="RuleBase" id="RU363038"/>
    </source>
</evidence>
<dbReference type="InterPro" id="IPR001278">
    <property type="entry name" value="Arg-tRNA-ligase"/>
</dbReference>
<dbReference type="GO" id="GO:0006420">
    <property type="term" value="P:arginyl-tRNA aminoacylation"/>
    <property type="evidence" value="ECO:0007669"/>
    <property type="project" value="UniProtKB-UniRule"/>
</dbReference>
<dbReference type="InterPro" id="IPR035684">
    <property type="entry name" value="ArgRS_core"/>
</dbReference>
<dbReference type="EC" id="6.1.1.19" evidence="8"/>
<dbReference type="GO" id="GO:0005737">
    <property type="term" value="C:cytoplasm"/>
    <property type="evidence" value="ECO:0007669"/>
    <property type="project" value="UniProtKB-SubCell"/>
</dbReference>
<sequence>MDVKGRLKEALEEAVRALGTEAEVSVQAVPEGKAGDYGSPVAFGLAKKLRQNPVAIAKGLLERLELPPGIARAEAVGPYLNFHLDPGPFVEGLVTAPAARPERGEKAIVEHTSVNPNKEAHVGHLRNIVLGDACARILKAAGYAVEVQNYIDDTGRQAAESIFAVSYFGETYDGSEKYDHWLGKLYVRLGQAKETDAETIERGVSETMHRLERGELRGEIEKVLRAQLTTYYALGAEYDLLVWESDIVRSGFLAQALNVLRGSDDVFEATEGKYAGALVMDVSKFLPGLEEPLVVLVRSDGNAMYVAKDIGTQFWKVGLFEGLKFTTFDTQPSGKTLYTSAPEGDPHPDGLTFAHADEIINVIDARQSHPQTIVRTALALTDTAQGFDSSHHLAYEVVTLEGQAMSGRKGVTLAIDTVVDEAKKRARAVVAEKNSDLPSIDTVARQVGVGALRFAMLKSEARRVIDFRWEQALSLQGDSAPYVQYAHARACSILRAAQNAGVGEAGADWSRMGGLEVKLAQELARLPEVVDIAAREFAPHLVAQYCLDVATAWNGFYNHRDASGKPDTQVLKAEPGLREARVALVRRVRETLAAALALLGIEAPEEM</sequence>
<dbReference type="InterPro" id="IPR005148">
    <property type="entry name" value="Arg-tRNA-synth_N"/>
</dbReference>